<keyword evidence="4" id="KW-0804">Transcription</keyword>
<dbReference type="PANTHER" id="PTHR30173:SF43">
    <property type="entry name" value="ECF RNA POLYMERASE SIGMA FACTOR SIGI-RELATED"/>
    <property type="match status" value="1"/>
</dbReference>
<protein>
    <recommendedName>
        <fullName evidence="5">RNA polymerase sigma factor 70 region 4 type 2 domain-containing protein</fullName>
    </recommendedName>
</protein>
<keyword evidence="2" id="KW-0805">Transcription regulation</keyword>
<evidence type="ECO:0000256" key="2">
    <source>
        <dbReference type="ARBA" id="ARBA00023015"/>
    </source>
</evidence>
<keyword evidence="7" id="KW-1185">Reference proteome</keyword>
<feature type="domain" description="RNA polymerase sigma factor 70 region 4 type 2" evidence="5">
    <location>
        <begin position="28"/>
        <end position="65"/>
    </location>
</feature>
<dbReference type="SUPFAM" id="SSF54427">
    <property type="entry name" value="NTF2-like"/>
    <property type="match status" value="1"/>
</dbReference>
<dbReference type="Gene3D" id="1.10.10.10">
    <property type="entry name" value="Winged helix-like DNA-binding domain superfamily/Winged helix DNA-binding domain"/>
    <property type="match status" value="1"/>
</dbReference>
<dbReference type="Proteomes" id="UP001501803">
    <property type="component" value="Unassembled WGS sequence"/>
</dbReference>
<sequence length="208" mass="23070">MASDFAEPTNPDADRVDRITLDESLQVLLLVVLESLTPEARVAFILHDVFGVSFHRIAEVVGRSRDDTRELARSARTQIQLRTKHELSPERRRSIVLTLLAGCAAHDETEVQSTLHPEVTVLVDDGGTMPDNPSPVRGVERAARLLMRLFAGAPAMTVSEQSVNGHAGLVFRQSHRVIGVLSVNIKADKIVDAWIVLNPDKLHHWNRD</sequence>
<name>A0ABP7K0N4_9MICO</name>
<dbReference type="Pfam" id="PF08281">
    <property type="entry name" value="Sigma70_r4_2"/>
    <property type="match status" value="1"/>
</dbReference>
<dbReference type="InterPro" id="IPR052704">
    <property type="entry name" value="ECF_Sigma-70_Domain"/>
</dbReference>
<evidence type="ECO:0000313" key="6">
    <source>
        <dbReference type="EMBL" id="GAA3861648.1"/>
    </source>
</evidence>
<evidence type="ECO:0000256" key="3">
    <source>
        <dbReference type="ARBA" id="ARBA00023082"/>
    </source>
</evidence>
<dbReference type="InterPro" id="IPR036388">
    <property type="entry name" value="WH-like_DNA-bd_sf"/>
</dbReference>
<organism evidence="6 7">
    <name type="scientific">Leifsonia kafniensis</name>
    <dbReference type="NCBI Taxonomy" id="475957"/>
    <lineage>
        <taxon>Bacteria</taxon>
        <taxon>Bacillati</taxon>
        <taxon>Actinomycetota</taxon>
        <taxon>Actinomycetes</taxon>
        <taxon>Micrococcales</taxon>
        <taxon>Microbacteriaceae</taxon>
        <taxon>Leifsonia</taxon>
    </lineage>
</organism>
<comment type="caution">
    <text evidence="6">The sequence shown here is derived from an EMBL/GenBank/DDBJ whole genome shotgun (WGS) entry which is preliminary data.</text>
</comment>
<gene>
    <name evidence="6" type="ORF">GCM10022381_02440</name>
</gene>
<evidence type="ECO:0000256" key="1">
    <source>
        <dbReference type="ARBA" id="ARBA00010641"/>
    </source>
</evidence>
<proteinExistence type="inferred from homology"/>
<reference evidence="7" key="1">
    <citation type="journal article" date="2019" name="Int. J. Syst. Evol. Microbiol.">
        <title>The Global Catalogue of Microorganisms (GCM) 10K type strain sequencing project: providing services to taxonomists for standard genome sequencing and annotation.</title>
        <authorList>
            <consortium name="The Broad Institute Genomics Platform"/>
            <consortium name="The Broad Institute Genome Sequencing Center for Infectious Disease"/>
            <person name="Wu L."/>
            <person name="Ma J."/>
        </authorList>
    </citation>
    <scope>NUCLEOTIDE SEQUENCE [LARGE SCALE GENOMIC DNA]</scope>
    <source>
        <strain evidence="7">JCM 17021</strain>
    </source>
</reference>
<evidence type="ECO:0000259" key="5">
    <source>
        <dbReference type="Pfam" id="PF08281"/>
    </source>
</evidence>
<comment type="similarity">
    <text evidence="1">Belongs to the sigma-70 factor family. ECF subfamily.</text>
</comment>
<dbReference type="RefSeq" id="WP_345061479.1">
    <property type="nucleotide sequence ID" value="NZ_BAABCN010000002.1"/>
</dbReference>
<dbReference type="InterPro" id="IPR013324">
    <property type="entry name" value="RNA_pol_sigma_r3/r4-like"/>
</dbReference>
<dbReference type="SUPFAM" id="SSF88659">
    <property type="entry name" value="Sigma3 and sigma4 domains of RNA polymerase sigma factors"/>
    <property type="match status" value="1"/>
</dbReference>
<dbReference type="InterPro" id="IPR032710">
    <property type="entry name" value="NTF2-like_dom_sf"/>
</dbReference>
<dbReference type="InterPro" id="IPR013249">
    <property type="entry name" value="RNA_pol_sigma70_r4_t2"/>
</dbReference>
<accession>A0ABP7K0N4</accession>
<dbReference type="EMBL" id="BAABCN010000002">
    <property type="protein sequence ID" value="GAA3861648.1"/>
    <property type="molecule type" value="Genomic_DNA"/>
</dbReference>
<evidence type="ECO:0000256" key="4">
    <source>
        <dbReference type="ARBA" id="ARBA00023163"/>
    </source>
</evidence>
<evidence type="ECO:0000313" key="7">
    <source>
        <dbReference type="Proteomes" id="UP001501803"/>
    </source>
</evidence>
<dbReference type="PANTHER" id="PTHR30173">
    <property type="entry name" value="SIGMA 19 FACTOR"/>
    <property type="match status" value="1"/>
</dbReference>
<keyword evidence="3" id="KW-0731">Sigma factor</keyword>